<dbReference type="Proteomes" id="UP000244855">
    <property type="component" value="Unassembled WGS sequence"/>
</dbReference>
<accession>A0A2V1EED6</accession>
<evidence type="ECO:0000313" key="2">
    <source>
        <dbReference type="EMBL" id="PVI08054.1"/>
    </source>
</evidence>
<evidence type="ECO:0000313" key="3">
    <source>
        <dbReference type="Proteomes" id="UP000244855"/>
    </source>
</evidence>
<organism evidence="2 3">
    <name type="scientific">Periconia macrospinosa</name>
    <dbReference type="NCBI Taxonomy" id="97972"/>
    <lineage>
        <taxon>Eukaryota</taxon>
        <taxon>Fungi</taxon>
        <taxon>Dikarya</taxon>
        <taxon>Ascomycota</taxon>
        <taxon>Pezizomycotina</taxon>
        <taxon>Dothideomycetes</taxon>
        <taxon>Pleosporomycetidae</taxon>
        <taxon>Pleosporales</taxon>
        <taxon>Massarineae</taxon>
        <taxon>Periconiaceae</taxon>
        <taxon>Periconia</taxon>
    </lineage>
</organism>
<reference evidence="2 3" key="1">
    <citation type="journal article" date="2018" name="Sci. Rep.">
        <title>Comparative genomics provides insights into the lifestyle and reveals functional heterogeneity of dark septate endophytic fungi.</title>
        <authorList>
            <person name="Knapp D.G."/>
            <person name="Nemeth J.B."/>
            <person name="Barry K."/>
            <person name="Hainaut M."/>
            <person name="Henrissat B."/>
            <person name="Johnson J."/>
            <person name="Kuo A."/>
            <person name="Lim J.H.P."/>
            <person name="Lipzen A."/>
            <person name="Nolan M."/>
            <person name="Ohm R.A."/>
            <person name="Tamas L."/>
            <person name="Grigoriev I.V."/>
            <person name="Spatafora J.W."/>
            <person name="Nagy L.G."/>
            <person name="Kovacs G.M."/>
        </authorList>
    </citation>
    <scope>NUCLEOTIDE SEQUENCE [LARGE SCALE GENOMIC DNA]</scope>
    <source>
        <strain evidence="2 3">DSE2036</strain>
    </source>
</reference>
<dbReference type="AlphaFoldDB" id="A0A2V1EED6"/>
<evidence type="ECO:0000256" key="1">
    <source>
        <dbReference type="SAM" id="MobiDB-lite"/>
    </source>
</evidence>
<keyword evidence="3" id="KW-1185">Reference proteome</keyword>
<protein>
    <submittedName>
        <fullName evidence="2">Uncharacterized protein</fullName>
    </submittedName>
</protein>
<feature type="region of interest" description="Disordered" evidence="1">
    <location>
        <begin position="1"/>
        <end position="32"/>
    </location>
</feature>
<gene>
    <name evidence="2" type="ORF">DM02DRAFT_608157</name>
</gene>
<proteinExistence type="predicted"/>
<feature type="region of interest" description="Disordered" evidence="1">
    <location>
        <begin position="46"/>
        <end position="65"/>
    </location>
</feature>
<dbReference type="EMBL" id="KZ805301">
    <property type="protein sequence ID" value="PVI08054.1"/>
    <property type="molecule type" value="Genomic_DNA"/>
</dbReference>
<sequence length="65" mass="7270">MPHRFKPTVPPPNLPTADKHEKKPEDTPPYTYSNMALARADLIIVSNSTNGRDKNKNIQTHNSSS</sequence>
<name>A0A2V1EED6_9PLEO</name>
<feature type="compositionally biased region" description="Basic and acidic residues" evidence="1">
    <location>
        <begin position="17"/>
        <end position="26"/>
    </location>
</feature>